<dbReference type="EMBL" id="JAHXCT010000002">
    <property type="protein sequence ID" value="MBW4768846.1"/>
    <property type="molecule type" value="Genomic_DNA"/>
</dbReference>
<dbReference type="Pfam" id="PF13715">
    <property type="entry name" value="CarbopepD_reg_2"/>
    <property type="match status" value="1"/>
</dbReference>
<dbReference type="NCBIfam" id="TIGR04056">
    <property type="entry name" value="OMP_RagA_SusC"/>
    <property type="match status" value="1"/>
</dbReference>
<dbReference type="NCBIfam" id="TIGR04057">
    <property type="entry name" value="SusC_RagA_signa"/>
    <property type="match status" value="1"/>
</dbReference>
<dbReference type="InterPro" id="IPR039426">
    <property type="entry name" value="TonB-dep_rcpt-like"/>
</dbReference>
<evidence type="ECO:0000313" key="6">
    <source>
        <dbReference type="Proteomes" id="UP000788426"/>
    </source>
</evidence>
<keyword evidence="2" id="KW-1134">Transmembrane beta strand</keyword>
<gene>
    <name evidence="5" type="ORF">KZO38_03610</name>
</gene>
<dbReference type="Proteomes" id="UP000788426">
    <property type="component" value="Unassembled WGS sequence"/>
</dbReference>
<accession>A0ABS6YBA5</accession>
<feature type="domain" description="TonB-dependent receptor plug" evidence="4">
    <location>
        <begin position="201"/>
        <end position="323"/>
    </location>
</feature>
<dbReference type="InterPro" id="IPR023996">
    <property type="entry name" value="TonB-dep_OMP_SusC/RagA"/>
</dbReference>
<evidence type="ECO:0000256" key="3">
    <source>
        <dbReference type="SAM" id="SignalP"/>
    </source>
</evidence>
<evidence type="ECO:0000259" key="4">
    <source>
        <dbReference type="Pfam" id="PF07715"/>
    </source>
</evidence>
<feature type="signal peptide" evidence="3">
    <location>
        <begin position="1"/>
        <end position="23"/>
    </location>
</feature>
<comment type="similarity">
    <text evidence="2">Belongs to the TonB-dependent receptor family.</text>
</comment>
<keyword evidence="2" id="KW-0998">Cell outer membrane</keyword>
<dbReference type="InterPro" id="IPR012910">
    <property type="entry name" value="Plug_dom"/>
</dbReference>
<evidence type="ECO:0000256" key="1">
    <source>
        <dbReference type="ARBA" id="ARBA00022729"/>
    </source>
</evidence>
<keyword evidence="1 3" id="KW-0732">Signal</keyword>
<dbReference type="Pfam" id="PF07715">
    <property type="entry name" value="Plug"/>
    <property type="match status" value="1"/>
</dbReference>
<dbReference type="InterPro" id="IPR023997">
    <property type="entry name" value="TonB-dep_OMP_SusC/RagA_CS"/>
</dbReference>
<reference evidence="5 6" key="1">
    <citation type="submission" date="2021-07" db="EMBL/GenBank/DDBJ databases">
        <title>Genomic diversity and antimicrobial resistance of Prevotella spp. isolated from chronic lung disease airways.</title>
        <authorList>
            <person name="Webb K.A."/>
            <person name="Olagoke O.S."/>
            <person name="Baird T."/>
            <person name="Neill J."/>
            <person name="Pham A."/>
            <person name="Wells T.J."/>
            <person name="Ramsay K.A."/>
            <person name="Bell S.C."/>
            <person name="Sarovich D.S."/>
            <person name="Price E.P."/>
        </authorList>
    </citation>
    <scope>NUCLEOTIDE SEQUENCE [LARGE SCALE GENOMIC DNA]</scope>
    <source>
        <strain evidence="5 6">SCHI0011.S.12</strain>
    </source>
</reference>
<dbReference type="PANTHER" id="PTHR30069:SF29">
    <property type="entry name" value="HEMOGLOBIN AND HEMOGLOBIN-HAPTOGLOBIN-BINDING PROTEIN 1-RELATED"/>
    <property type="match status" value="1"/>
</dbReference>
<keyword evidence="2" id="KW-0472">Membrane</keyword>
<sequence>MSKQKKQIMTLCFLLGMNAGAMAQNVQMKLGKVSVKQAIATLKDKSGYSFVYEMNDLDLNKKVDVNATTLSESIQQILNGQQVNYEIKGNTVIVKHQGVTKDQKENATHTVSGIVKDENGLPIIGATVKVRGAQMGVVTDIDGKFSLKTSVGSVLTVSYIGYKTQDIKVQEGGSLNIKLEPESKQLNEVVVTALGIKRSQKALSYNVQQVTSDELIRNKDANFINSLAGKVAGVNINTSSAGVGGASKVVMRGAKAIEQSSNALYVIDGVPMFNLGQEGGKGFESSGTTEAIADINPEDIESMSVLTGAAAAALYGSRAANGAIVITTKKGKVGHTEVTFSQNTEFLSAFRLPEFQNRYGTGSQLSSVEVADKSWGKRLNEVNSYGYDPKSDYLKTGVVTTETVTLSTGSEKNQTYLSASAVNSAGIVPNNKYNRYNFTFRNTTSFLQDRMTLDVGASYIKQNDLNMVNQGSYSNPLVEAYLFPRGDDWQTIKMYERYNTQRKIYTQYWPQGLNEFTGQNPYWINYRNLRTNFKDRYMLNAGLTYKILDWLNVAARIRVDNSANKYERKLYASSNTTLTEGSGNGFYAISKTDDKQTYGDLMVNINKSFENTLSLQANVGASLSDIQQDVLSNSGPLRNDLFANKFTVFQLDDSKAARFQSGYHDQVKSLFASVELGYKGAYYLTLTGRNDWPSQLAGPNSTQSSFFYPSVGTSFVLSEIFHLPKQIDYLKARASYASVGLPFPRFLANPTFEWDTALRQWKSKANYPLYNLKPENTTSWEIGLTARFLKHFNLDVTLYHTTTYNQTFNPQISVSSAYSTLYVQTGSVSNKGIELSLGYKNKWGDFGWASNYTFSANRNKINELVRNYVHPETGTVINKDRLDVGGHGQAHFILKEGGTLGDLYSLSDIKRDSQGRVYIDNEGKVYTDNNVGDIKLGSVFPKCNMAWRNDFSWKGLNVGLMFSARFGGIVYSATQATLDTYGVSETTAQARDLGYVEVNGGDHINPETWYTTIGSKNGVPQYYTYSATNIRLQEASIGYTIKKNKLWNVGDITLSLVGRNLLMLYCKAPFDPEATASTGNYYQGIDYFMTPSTRSIGFNVKVKF</sequence>
<organism evidence="5 6">
    <name type="scientific">Hoylesella nanceiensis</name>
    <dbReference type="NCBI Taxonomy" id="425941"/>
    <lineage>
        <taxon>Bacteria</taxon>
        <taxon>Pseudomonadati</taxon>
        <taxon>Bacteroidota</taxon>
        <taxon>Bacteroidia</taxon>
        <taxon>Bacteroidales</taxon>
        <taxon>Prevotellaceae</taxon>
        <taxon>Hoylesella</taxon>
    </lineage>
</organism>
<keyword evidence="6" id="KW-1185">Reference proteome</keyword>
<keyword evidence="2" id="KW-0813">Transport</keyword>
<comment type="subcellular location">
    <subcellularLocation>
        <location evidence="2">Cell outer membrane</location>
        <topology evidence="2">Multi-pass membrane protein</topology>
    </subcellularLocation>
</comment>
<proteinExistence type="inferred from homology"/>
<comment type="caution">
    <text evidence="5">The sequence shown here is derived from an EMBL/GenBank/DDBJ whole genome shotgun (WGS) entry which is preliminary data.</text>
</comment>
<name>A0ABS6YBA5_9BACT</name>
<dbReference type="RefSeq" id="WP_219479956.1">
    <property type="nucleotide sequence ID" value="NZ_CAKAPR010000003.1"/>
</dbReference>
<dbReference type="PROSITE" id="PS52016">
    <property type="entry name" value="TONB_DEPENDENT_REC_3"/>
    <property type="match status" value="1"/>
</dbReference>
<dbReference type="PANTHER" id="PTHR30069">
    <property type="entry name" value="TONB-DEPENDENT OUTER MEMBRANE RECEPTOR"/>
    <property type="match status" value="1"/>
</dbReference>
<feature type="chain" id="PRO_5047488206" evidence="3">
    <location>
        <begin position="24"/>
        <end position="1104"/>
    </location>
</feature>
<keyword evidence="2" id="KW-0812">Transmembrane</keyword>
<evidence type="ECO:0000313" key="5">
    <source>
        <dbReference type="EMBL" id="MBW4768846.1"/>
    </source>
</evidence>
<evidence type="ECO:0000256" key="2">
    <source>
        <dbReference type="PROSITE-ProRule" id="PRU01360"/>
    </source>
</evidence>
<protein>
    <submittedName>
        <fullName evidence="5">SusC/RagA family TonB-linked outer membrane protein</fullName>
    </submittedName>
</protein>